<accession>A0A449B1U0</accession>
<evidence type="ECO:0000256" key="2">
    <source>
        <dbReference type="SAM" id="SignalP"/>
    </source>
</evidence>
<feature type="compositionally biased region" description="Low complexity" evidence="1">
    <location>
        <begin position="403"/>
        <end position="418"/>
    </location>
</feature>
<evidence type="ECO:0000313" key="3">
    <source>
        <dbReference type="EMBL" id="VEU74579.1"/>
    </source>
</evidence>
<organism evidence="3 4">
    <name type="scientific">Mycoplasmopsis citelli</name>
    <dbReference type="NCBI Taxonomy" id="171281"/>
    <lineage>
        <taxon>Bacteria</taxon>
        <taxon>Bacillati</taxon>
        <taxon>Mycoplasmatota</taxon>
        <taxon>Mycoplasmoidales</taxon>
        <taxon>Metamycoplasmataceae</taxon>
        <taxon>Mycoplasmopsis</taxon>
    </lineage>
</organism>
<dbReference type="KEGG" id="mcit:NCTC10181_00433"/>
<dbReference type="PROSITE" id="PS51257">
    <property type="entry name" value="PROKAR_LIPOPROTEIN"/>
    <property type="match status" value="1"/>
</dbReference>
<feature type="compositionally biased region" description="Low complexity" evidence="1">
    <location>
        <begin position="89"/>
        <end position="102"/>
    </location>
</feature>
<dbReference type="EMBL" id="LR215036">
    <property type="protein sequence ID" value="VEU74579.1"/>
    <property type="molecule type" value="Genomic_DNA"/>
</dbReference>
<feature type="signal peptide" evidence="2">
    <location>
        <begin position="1"/>
        <end position="27"/>
    </location>
</feature>
<feature type="region of interest" description="Disordered" evidence="1">
    <location>
        <begin position="26"/>
        <end position="104"/>
    </location>
</feature>
<evidence type="ECO:0000256" key="1">
    <source>
        <dbReference type="SAM" id="MobiDB-lite"/>
    </source>
</evidence>
<name>A0A449B1U0_9BACT</name>
<reference evidence="3 4" key="1">
    <citation type="submission" date="2019-01" db="EMBL/GenBank/DDBJ databases">
        <authorList>
            <consortium name="Pathogen Informatics"/>
        </authorList>
    </citation>
    <scope>NUCLEOTIDE SEQUENCE [LARGE SCALE GENOMIC DNA]</scope>
    <source>
        <strain evidence="3 4">NCTC10181</strain>
    </source>
</reference>
<dbReference type="RefSeq" id="WP_129725394.1">
    <property type="nucleotide sequence ID" value="NZ_LR215036.1"/>
</dbReference>
<proteinExistence type="predicted"/>
<evidence type="ECO:0000313" key="4">
    <source>
        <dbReference type="Proteomes" id="UP000290985"/>
    </source>
</evidence>
<keyword evidence="2" id="KW-0732">Signal</keyword>
<protein>
    <recommendedName>
        <fullName evidence="5">Lipoprotein</fullName>
    </recommendedName>
</protein>
<keyword evidence="4" id="KW-1185">Reference proteome</keyword>
<feature type="compositionally biased region" description="Basic and acidic residues" evidence="1">
    <location>
        <begin position="78"/>
        <end position="88"/>
    </location>
</feature>
<evidence type="ECO:0008006" key="5">
    <source>
        <dbReference type="Google" id="ProtNLM"/>
    </source>
</evidence>
<feature type="compositionally biased region" description="Low complexity" evidence="1">
    <location>
        <begin position="425"/>
        <end position="449"/>
    </location>
</feature>
<feature type="chain" id="PRO_5019330611" description="Lipoprotein" evidence="2">
    <location>
        <begin position="28"/>
        <end position="449"/>
    </location>
</feature>
<dbReference type="Proteomes" id="UP000290985">
    <property type="component" value="Chromosome"/>
</dbReference>
<feature type="region of interest" description="Disordered" evidence="1">
    <location>
        <begin position="390"/>
        <end position="449"/>
    </location>
</feature>
<sequence>MKRNRLLKHLFILATPAIISIASVSCSSPTTPPQKDGDSQGTPGNETTPPPNNGEGQSNQEPGTQPQPEVQNPSDQKPQTDDKDDQKGKGTPAPNPGTGTAPSLSASFQQLKAEIQKLSLYNEKYTKEDYAQYFKNLKDKKDSFVNSKYTAEQFEKDTTLLEKYYSQALDLLEILKTKGDAEVKEYIDSLKSQGDSIFKVENEVTTVNVLEINSLQSKLNSQNAKKVEEKYYINPRFTFTTKGSALGSKLVLLTPYVQKVIQQLSNLSLYSRGNTTQKYNQLLASLKKEDYVKDKYTEEHFNRDLLKLKLAYAQIAVLDANLNTMNDLELMKYLKEQQNRENNIVKSVEEPSLDYQSINQLFLNIITSGSVDMQAEDIKIKKELQRTTGLLDSTQVNQPKMMASTPSSGSATSAASSTNNAQGGTSNPGSAPATPASSGPSGASGTPTS</sequence>
<feature type="compositionally biased region" description="Polar residues" evidence="1">
    <location>
        <begin position="57"/>
        <end position="74"/>
    </location>
</feature>
<gene>
    <name evidence="3" type="ORF">NCTC10181_00433</name>
</gene>
<dbReference type="AlphaFoldDB" id="A0A449B1U0"/>